<feature type="domain" description="WYL" evidence="1">
    <location>
        <begin position="164"/>
        <end position="233"/>
    </location>
</feature>
<dbReference type="AlphaFoldDB" id="A0A0B9H3T7"/>
<organism evidence="2 3">
    <name type="scientific">Photobacterium gaetbulicola</name>
    <dbReference type="NCBI Taxonomy" id="1295392"/>
    <lineage>
        <taxon>Bacteria</taxon>
        <taxon>Pseudomonadati</taxon>
        <taxon>Pseudomonadota</taxon>
        <taxon>Gammaproteobacteria</taxon>
        <taxon>Vibrionales</taxon>
        <taxon>Vibrionaceae</taxon>
        <taxon>Photobacterium</taxon>
    </lineage>
</organism>
<dbReference type="PANTHER" id="PTHR34580:SF1">
    <property type="entry name" value="PROTEIN PAFC"/>
    <property type="match status" value="1"/>
</dbReference>
<reference evidence="2 3" key="1">
    <citation type="submission" date="2014-12" db="EMBL/GenBank/DDBJ databases">
        <title>Genome sequencing of Photobacterium gaetbulicola AD005a.</title>
        <authorList>
            <person name="Adrian T.G.S."/>
            <person name="Chan K.G."/>
        </authorList>
    </citation>
    <scope>NUCLEOTIDE SEQUENCE [LARGE SCALE GENOMIC DNA]</scope>
    <source>
        <strain evidence="2 3">AD005a</strain>
    </source>
</reference>
<proteinExistence type="predicted"/>
<dbReference type="RefSeq" id="WP_039461687.1">
    <property type="nucleotide sequence ID" value="NZ_JWLZ01000155.1"/>
</dbReference>
<evidence type="ECO:0000313" key="2">
    <source>
        <dbReference type="EMBL" id="KHT63552.1"/>
    </source>
</evidence>
<evidence type="ECO:0000259" key="1">
    <source>
        <dbReference type="Pfam" id="PF13280"/>
    </source>
</evidence>
<dbReference type="EMBL" id="JWLZ01000155">
    <property type="protein sequence ID" value="KHT63552.1"/>
    <property type="molecule type" value="Genomic_DNA"/>
</dbReference>
<accession>A0A0B9H3T7</accession>
<name>A0A0B9H3T7_9GAMM</name>
<dbReference type="PANTHER" id="PTHR34580">
    <property type="match status" value="1"/>
</dbReference>
<gene>
    <name evidence="2" type="ORF">RJ45_11415</name>
</gene>
<dbReference type="InterPro" id="IPR026881">
    <property type="entry name" value="WYL_dom"/>
</dbReference>
<protein>
    <recommendedName>
        <fullName evidence="1">WYL domain-containing protein</fullName>
    </recommendedName>
</protein>
<sequence length="352" mass="40331">MCQKSFGDFYCYLHCLKMLQSNPDGVTPKDFLASVKKESYFHKYDASDDAQRLWAGRILEGIYNYHGIAGDAPRGQSDLIIMKGKGNSARYKVVSGEALSFYSDINECISPLLLLEEQLENLFLPKMGEKLKQALYVTKKENAYLRYSYCNDTYDVVNPVVDNETLAKVEAALERKKVLSFSYNGYQREVDPYGLFVYGKVFYLIAKERKSEKATPSKLEYKTYALHRINKLEFVTSAHFSMTLGKEFSLGEHLSSQAGKFFNGGESVDVTLKMKKDSEGKNRFVDEFKLSDCQTTLEDGQDYYLVKAKARDCLDFRKFLLKNTYYMELLSPKNIRDDVVREIKQAAQAYSA</sequence>
<dbReference type="Pfam" id="PF13280">
    <property type="entry name" value="WYL"/>
    <property type="match status" value="1"/>
</dbReference>
<dbReference type="Proteomes" id="UP000031278">
    <property type="component" value="Unassembled WGS sequence"/>
</dbReference>
<dbReference type="PROSITE" id="PS52050">
    <property type="entry name" value="WYL"/>
    <property type="match status" value="1"/>
</dbReference>
<evidence type="ECO:0000313" key="3">
    <source>
        <dbReference type="Proteomes" id="UP000031278"/>
    </source>
</evidence>
<dbReference type="InterPro" id="IPR051534">
    <property type="entry name" value="CBASS_pafABC_assoc_protein"/>
</dbReference>
<comment type="caution">
    <text evidence="2">The sequence shown here is derived from an EMBL/GenBank/DDBJ whole genome shotgun (WGS) entry which is preliminary data.</text>
</comment>